<protein>
    <submittedName>
        <fullName evidence="1">Uncharacterized protein</fullName>
    </submittedName>
</protein>
<accession>A0A1B1TC22</accession>
<evidence type="ECO:0000313" key="1">
    <source>
        <dbReference type="EMBL" id="ANV79832.1"/>
    </source>
</evidence>
<name>A0A1B1TC22_9ARCH</name>
<organism evidence="1">
    <name type="scientific">uncultured Poseidoniia archaeon</name>
    <dbReference type="NCBI Taxonomy" id="1697135"/>
    <lineage>
        <taxon>Archaea</taxon>
        <taxon>Methanobacteriati</taxon>
        <taxon>Thermoplasmatota</taxon>
        <taxon>Candidatus Poseidoniia</taxon>
        <taxon>environmental samples</taxon>
    </lineage>
</organism>
<dbReference type="EMBL" id="KP211853">
    <property type="protein sequence ID" value="ANV79832.1"/>
    <property type="molecule type" value="Genomic_DNA"/>
</dbReference>
<sequence>MKIARHRLVAENLIDLYNLIDSVILKTKLEYPKLNVEFDDHITNLYTGFNPHYDHEEGWSTCVIINQVNESLA</sequence>
<reference evidence="1" key="1">
    <citation type="submission" date="2014-11" db="EMBL/GenBank/DDBJ databases">
        <authorList>
            <person name="Zhu J."/>
            <person name="Qi W."/>
            <person name="Song R."/>
        </authorList>
    </citation>
    <scope>NUCLEOTIDE SEQUENCE</scope>
</reference>
<dbReference type="AlphaFoldDB" id="A0A1B1TC22"/>
<reference evidence="1" key="2">
    <citation type="journal article" date="2015" name="ISME J.">
        <title>A new class of marine Euryarchaeota group II from the Mediterranean deep chlorophyll maximum.</title>
        <authorList>
            <person name="Martin-Cuadrado A.B."/>
            <person name="Garcia-Heredia I."/>
            <person name="Molto A.G."/>
            <person name="Lopez-Ubeda R."/>
            <person name="Kimes N."/>
            <person name="Lopez-Garcia P."/>
            <person name="Moreira D."/>
            <person name="Rodriguez-Valera F."/>
        </authorList>
    </citation>
    <scope>NUCLEOTIDE SEQUENCE</scope>
</reference>
<proteinExistence type="predicted"/>